<dbReference type="InterPro" id="IPR029018">
    <property type="entry name" value="Hex-like_dom2"/>
</dbReference>
<dbReference type="Proteomes" id="UP000318380">
    <property type="component" value="Unassembled WGS sequence"/>
</dbReference>
<accession>A0A561BK88</accession>
<sequence length="910" mass="97592">MRTAHRPRFRLPAGWNRRGGAALVATAVVAAGLVSGTAVAAPTQESATRQAAATTPQVIPALSGWQAAAGEFELGRTSRVLVETRQTAVHDEAATFVADAREVVGRTLPVVRSTTGARPGDLVVKLDAQRNDLGAEGYELTVGKTVTVTAKTDTGAFYGTRTVLQLLKAGRAVPAGHVVDVPAYAERGVGVCACLINVSTEWFERLIKDAAYLKLNQLWVELKVKSDVHPETVEWGYYTKAQIAALQRLADKYHVTIVPEINSPGHIEPYLRNRPDLQLTDNAGQKQVSRLDITKPEAFTFLTELIDESLSVFRTPYWHMGADEYMLGSDYAKYPQMLAYAREKFGPDAVPQDVFVDFINRVNAYVKAKGKTLRIWNDGITTAATVPLDHDIVVEHWLGSGVKPSRLLAEGRQVMNSAYALYNVRGGFKTNSRQLYDSGWTPLRFDGETVTDRTGITGAKITLWPDNGSGNTENEIEAEIRMPLRHVAQATWGEPKPDPTYDAFAARADVVGRAPGFANVDRVPVAGGTYTVAAGKQYLGAKDSTEGAQLTLSGTESAWDVTPTTDGYYTLTNLATGRCAETRVGTRYLNTPLQPGTPITAQTCDATNRLQRWQLAKDGDRVTLVNAITRMVARFDANGGLVQQLPDGHQAAPLTLKPVPRVVASVDRQTVTPGGTATLTVTVDNTTGTPVTGVTVTPAVPTGWTVAPNNQTTGTVPAGGSWTATFSAKPPADAPAGTAALGAATVFTQNRSTHRLDTTAGLRLSCATEASRPVAVTYVDSEETAGEDGRAINAIDGNPATFWHTEWSAKQPAPPHEIQLDLGSTKSVCAVTYQTRLNATNGRIADYELYLSTDGVNWGEPVSKGTFANSPDAKWVPIAATSARYLRLVQLSEAGGNPFGTAAEISFDAK</sequence>
<evidence type="ECO:0000256" key="2">
    <source>
        <dbReference type="ARBA" id="ARBA00022801"/>
    </source>
</evidence>
<proteinExistence type="inferred from homology"/>
<dbReference type="GO" id="GO:0005975">
    <property type="term" value="P:carbohydrate metabolic process"/>
    <property type="evidence" value="ECO:0007669"/>
    <property type="project" value="InterPro"/>
</dbReference>
<dbReference type="Gene3D" id="2.60.120.260">
    <property type="entry name" value="Galactose-binding domain-like"/>
    <property type="match status" value="1"/>
</dbReference>
<evidence type="ECO:0000313" key="8">
    <source>
        <dbReference type="Proteomes" id="UP000318380"/>
    </source>
</evidence>
<reference evidence="7 8" key="1">
    <citation type="submission" date="2019-06" db="EMBL/GenBank/DDBJ databases">
        <title>Sequencing the genomes of 1000 actinobacteria strains.</title>
        <authorList>
            <person name="Klenk H.-P."/>
        </authorList>
    </citation>
    <scope>NUCLEOTIDE SEQUENCE [LARGE SCALE GENOMIC DNA]</scope>
    <source>
        <strain evidence="7 8">DSM 24683</strain>
    </source>
</reference>
<evidence type="ECO:0000256" key="5">
    <source>
        <dbReference type="SAM" id="SignalP"/>
    </source>
</evidence>
<feature type="domain" description="F5/8 type C" evidence="6">
    <location>
        <begin position="759"/>
        <end position="888"/>
    </location>
</feature>
<organism evidence="7 8">
    <name type="scientific">Kribbella amoyensis</name>
    <dbReference type="NCBI Taxonomy" id="996641"/>
    <lineage>
        <taxon>Bacteria</taxon>
        <taxon>Bacillati</taxon>
        <taxon>Actinomycetota</taxon>
        <taxon>Actinomycetes</taxon>
        <taxon>Propionibacteriales</taxon>
        <taxon>Kribbellaceae</taxon>
        <taxon>Kribbella</taxon>
    </lineage>
</organism>
<keyword evidence="5" id="KW-0732">Signal</keyword>
<keyword evidence="3" id="KW-0326">Glycosidase</keyword>
<dbReference type="PROSITE" id="PS50231">
    <property type="entry name" value="RICIN_B_LECTIN"/>
    <property type="match status" value="1"/>
</dbReference>
<dbReference type="PROSITE" id="PS50022">
    <property type="entry name" value="FA58C_3"/>
    <property type="match status" value="1"/>
</dbReference>
<dbReference type="InterPro" id="IPR015882">
    <property type="entry name" value="HEX_bac_N"/>
</dbReference>
<dbReference type="GO" id="GO:0004563">
    <property type="term" value="F:beta-N-acetylhexosaminidase activity"/>
    <property type="evidence" value="ECO:0007669"/>
    <property type="project" value="InterPro"/>
</dbReference>
<dbReference type="InterPro" id="IPR018905">
    <property type="entry name" value="A-galactase_NEW3"/>
</dbReference>
<evidence type="ECO:0000259" key="6">
    <source>
        <dbReference type="PROSITE" id="PS50022"/>
    </source>
</evidence>
<comment type="similarity">
    <text evidence="1">Belongs to the glycosyl hydrolase 20 family.</text>
</comment>
<dbReference type="InterPro" id="IPR015883">
    <property type="entry name" value="Glyco_hydro_20_cat"/>
</dbReference>
<keyword evidence="2" id="KW-0378">Hydrolase</keyword>
<dbReference type="SMART" id="SM00231">
    <property type="entry name" value="FA58C"/>
    <property type="match status" value="1"/>
</dbReference>
<dbReference type="InterPro" id="IPR000421">
    <property type="entry name" value="FA58C"/>
</dbReference>
<dbReference type="InterPro" id="IPR025705">
    <property type="entry name" value="Beta_hexosaminidase_sua/sub"/>
</dbReference>
<dbReference type="SUPFAM" id="SSF50370">
    <property type="entry name" value="Ricin B-like lectins"/>
    <property type="match status" value="1"/>
</dbReference>
<evidence type="ECO:0000313" key="7">
    <source>
        <dbReference type="EMBL" id="TWD79298.1"/>
    </source>
</evidence>
<dbReference type="Gene3D" id="2.60.40.10">
    <property type="entry name" value="Immunoglobulins"/>
    <property type="match status" value="1"/>
</dbReference>
<feature type="chain" id="PRO_5021881736" evidence="5">
    <location>
        <begin position="41"/>
        <end position="910"/>
    </location>
</feature>
<dbReference type="InterPro" id="IPR035992">
    <property type="entry name" value="Ricin_B-like_lectins"/>
</dbReference>
<evidence type="ECO:0000256" key="1">
    <source>
        <dbReference type="ARBA" id="ARBA00006285"/>
    </source>
</evidence>
<dbReference type="PANTHER" id="PTHR43678:SF1">
    <property type="entry name" value="BETA-N-ACETYLHEXOSAMINIDASE"/>
    <property type="match status" value="1"/>
</dbReference>
<dbReference type="AlphaFoldDB" id="A0A561BK88"/>
<dbReference type="PRINTS" id="PR00738">
    <property type="entry name" value="GLHYDRLASE20"/>
</dbReference>
<dbReference type="Gene3D" id="3.30.379.10">
    <property type="entry name" value="Chitobiase/beta-hexosaminidase domain 2-like"/>
    <property type="match status" value="1"/>
</dbReference>
<evidence type="ECO:0000256" key="4">
    <source>
        <dbReference type="PIRSR" id="PIRSR625705-1"/>
    </source>
</evidence>
<dbReference type="PANTHER" id="PTHR43678">
    <property type="entry name" value="PUTATIVE (AFU_ORTHOLOGUE AFUA_2G00640)-RELATED"/>
    <property type="match status" value="1"/>
</dbReference>
<dbReference type="CDD" id="cd23386">
    <property type="entry name" value="beta-trefoil_Ricin_LNBase"/>
    <property type="match status" value="1"/>
</dbReference>
<dbReference type="InterPro" id="IPR013783">
    <property type="entry name" value="Ig-like_fold"/>
</dbReference>
<dbReference type="InterPro" id="IPR000772">
    <property type="entry name" value="Ricin_B_lectin"/>
</dbReference>
<comment type="caution">
    <text evidence="7">The sequence shown here is derived from an EMBL/GenBank/DDBJ whole genome shotgun (WGS) entry which is preliminary data.</text>
</comment>
<dbReference type="RefSeq" id="WP_145802312.1">
    <property type="nucleotide sequence ID" value="NZ_VIVK01000001.1"/>
</dbReference>
<dbReference type="InterPro" id="IPR052764">
    <property type="entry name" value="GH20_Enzymes"/>
</dbReference>
<dbReference type="Pfam" id="PF00754">
    <property type="entry name" value="F5_F8_type_C"/>
    <property type="match status" value="1"/>
</dbReference>
<keyword evidence="8" id="KW-1185">Reference proteome</keyword>
<dbReference type="Gene3D" id="2.80.10.50">
    <property type="match status" value="1"/>
</dbReference>
<dbReference type="EMBL" id="VIVK01000001">
    <property type="protein sequence ID" value="TWD79298.1"/>
    <property type="molecule type" value="Genomic_DNA"/>
</dbReference>
<protein>
    <submittedName>
        <fullName evidence="7">Hexosaminidase</fullName>
    </submittedName>
</protein>
<dbReference type="InterPro" id="IPR017853">
    <property type="entry name" value="GH"/>
</dbReference>
<dbReference type="Gene3D" id="3.20.20.80">
    <property type="entry name" value="Glycosidases"/>
    <property type="match status" value="1"/>
</dbReference>
<gene>
    <name evidence="7" type="ORF">FB561_0355</name>
</gene>
<dbReference type="InterPro" id="IPR008979">
    <property type="entry name" value="Galactose-bd-like_sf"/>
</dbReference>
<dbReference type="SUPFAM" id="SSF51445">
    <property type="entry name" value="(Trans)glycosidases"/>
    <property type="match status" value="1"/>
</dbReference>
<dbReference type="Pfam" id="PF02838">
    <property type="entry name" value="Glyco_hydro_20b"/>
    <property type="match status" value="1"/>
</dbReference>
<dbReference type="Pfam" id="PF00728">
    <property type="entry name" value="Glyco_hydro_20"/>
    <property type="match status" value="1"/>
</dbReference>
<dbReference type="Pfam" id="PF14200">
    <property type="entry name" value="RicinB_lectin_2"/>
    <property type="match status" value="1"/>
</dbReference>
<feature type="signal peptide" evidence="5">
    <location>
        <begin position="1"/>
        <end position="40"/>
    </location>
</feature>
<evidence type="ECO:0000256" key="3">
    <source>
        <dbReference type="ARBA" id="ARBA00023295"/>
    </source>
</evidence>
<name>A0A561BK88_9ACTN</name>
<dbReference type="Pfam" id="PF10633">
    <property type="entry name" value="NPCBM_assoc"/>
    <property type="match status" value="1"/>
</dbReference>
<dbReference type="OrthoDB" id="9763537at2"/>
<feature type="active site" description="Proton donor" evidence="4">
    <location>
        <position position="324"/>
    </location>
</feature>
<dbReference type="SUPFAM" id="SSF55545">
    <property type="entry name" value="beta-N-acetylhexosaminidase-like domain"/>
    <property type="match status" value="1"/>
</dbReference>
<dbReference type="SUPFAM" id="SSF49785">
    <property type="entry name" value="Galactose-binding domain-like"/>
    <property type="match status" value="1"/>
</dbReference>